<accession>A0A265N6L4</accession>
<gene>
    <name evidence="10" type="primary">rarD</name>
    <name evidence="10" type="ORF">CIL03_18505</name>
</gene>
<feature type="transmembrane region" description="Helical" evidence="8">
    <location>
        <begin position="239"/>
        <end position="264"/>
    </location>
</feature>
<evidence type="ECO:0000259" key="9">
    <source>
        <dbReference type="Pfam" id="PF00892"/>
    </source>
</evidence>
<name>A0A265N6L4_9BACI</name>
<dbReference type="GO" id="GO:0005886">
    <property type="term" value="C:plasma membrane"/>
    <property type="evidence" value="ECO:0007669"/>
    <property type="project" value="UniProtKB-SubCell"/>
</dbReference>
<keyword evidence="7 8" id="KW-0472">Membrane</keyword>
<evidence type="ECO:0000256" key="2">
    <source>
        <dbReference type="ARBA" id="ARBA00007362"/>
    </source>
</evidence>
<evidence type="ECO:0000256" key="1">
    <source>
        <dbReference type="ARBA" id="ARBA00004651"/>
    </source>
</evidence>
<dbReference type="AlphaFoldDB" id="A0A265N6L4"/>
<evidence type="ECO:0000256" key="5">
    <source>
        <dbReference type="ARBA" id="ARBA00022692"/>
    </source>
</evidence>
<keyword evidence="3" id="KW-0813">Transport</keyword>
<feature type="transmembrane region" description="Helical" evidence="8">
    <location>
        <begin position="212"/>
        <end position="232"/>
    </location>
</feature>
<feature type="transmembrane region" description="Helical" evidence="8">
    <location>
        <begin position="39"/>
        <end position="57"/>
    </location>
</feature>
<comment type="subcellular location">
    <subcellularLocation>
        <location evidence="1">Cell membrane</location>
        <topology evidence="1">Multi-pass membrane protein</topology>
    </subcellularLocation>
</comment>
<proteinExistence type="inferred from homology"/>
<feature type="transmembrane region" description="Helical" evidence="8">
    <location>
        <begin position="270"/>
        <end position="291"/>
    </location>
</feature>
<dbReference type="OrthoDB" id="369870at2"/>
<sequence length="300" mass="33537">MDNNQEKLGIFYTAGAYILWGFLPIFWKLGDDVSAGEILAHRIVWSFVFMIFIVTLLGKWSPFIKQCKIIWQDRQKLIGITAASLLISLNWLTFIWAVNSEHVIQASLGYYINPLISILLGIIILKENLTRRQVLSFILAGIGVLYLTISFGVFPWISIVLALSFGFYGLLKKIVDIPAMFGLTIETMIVTPVAAIYLLALSEGAFSISEPISTINIFLLASGIVTAIPLLMFASGAKLIPLAMVGFLQYFAPTIMLILGVFLYNETFTFAHLVAFLFIWSALIIYMGSAYKRPVRRQVS</sequence>
<comment type="caution">
    <text evidence="10">The sequence shown here is derived from an EMBL/GenBank/DDBJ whole genome shotgun (WGS) entry which is preliminary data.</text>
</comment>
<dbReference type="PANTHER" id="PTHR22911:SF137">
    <property type="entry name" value="SOLUTE CARRIER FAMILY 35 MEMBER G2-RELATED"/>
    <property type="match status" value="1"/>
</dbReference>
<dbReference type="PANTHER" id="PTHR22911">
    <property type="entry name" value="ACYL-MALONYL CONDENSING ENZYME-RELATED"/>
    <property type="match status" value="1"/>
</dbReference>
<evidence type="ECO:0000256" key="7">
    <source>
        <dbReference type="ARBA" id="ARBA00023136"/>
    </source>
</evidence>
<reference evidence="10 11" key="1">
    <citation type="submission" date="2017-08" db="EMBL/GenBank/DDBJ databases">
        <title>Virgibacillus indicus sp. nov. and Virgibacillus profoundi sp. nov, two moderately halophilic bacteria isolated from marine sediment by using the Microfluidic Streak Plate.</title>
        <authorList>
            <person name="Xu B."/>
            <person name="Hu B."/>
            <person name="Wang J."/>
            <person name="Zhu Y."/>
            <person name="Huang L."/>
            <person name="Du W."/>
            <person name="Huang Y."/>
        </authorList>
    </citation>
    <scope>NUCLEOTIDE SEQUENCE [LARGE SCALE GENOMIC DNA]</scope>
    <source>
        <strain evidence="10 11">IO3-P2-C2</strain>
    </source>
</reference>
<feature type="transmembrane region" description="Helical" evidence="8">
    <location>
        <begin position="104"/>
        <end position="125"/>
    </location>
</feature>
<organism evidence="10 11">
    <name type="scientific">Virgibacillus indicus</name>
    <dbReference type="NCBI Taxonomy" id="2024554"/>
    <lineage>
        <taxon>Bacteria</taxon>
        <taxon>Bacillati</taxon>
        <taxon>Bacillota</taxon>
        <taxon>Bacilli</taxon>
        <taxon>Bacillales</taxon>
        <taxon>Bacillaceae</taxon>
        <taxon>Virgibacillus</taxon>
    </lineage>
</organism>
<evidence type="ECO:0000256" key="6">
    <source>
        <dbReference type="ARBA" id="ARBA00022989"/>
    </source>
</evidence>
<feature type="transmembrane region" description="Helical" evidence="8">
    <location>
        <begin position="77"/>
        <end position="98"/>
    </location>
</feature>
<keyword evidence="4" id="KW-1003">Cell membrane</keyword>
<evidence type="ECO:0000256" key="3">
    <source>
        <dbReference type="ARBA" id="ARBA00022448"/>
    </source>
</evidence>
<dbReference type="InterPro" id="IPR037185">
    <property type="entry name" value="EmrE-like"/>
</dbReference>
<feature type="transmembrane region" description="Helical" evidence="8">
    <location>
        <begin position="178"/>
        <end position="200"/>
    </location>
</feature>
<evidence type="ECO:0000313" key="10">
    <source>
        <dbReference type="EMBL" id="OZU87089.1"/>
    </source>
</evidence>
<dbReference type="InterPro" id="IPR000620">
    <property type="entry name" value="EamA_dom"/>
</dbReference>
<evidence type="ECO:0000256" key="4">
    <source>
        <dbReference type="ARBA" id="ARBA00022475"/>
    </source>
</evidence>
<keyword evidence="5 8" id="KW-0812">Transmembrane</keyword>
<dbReference type="RefSeq" id="WP_094887370.1">
    <property type="nucleotide sequence ID" value="NZ_NPMS01000015.1"/>
</dbReference>
<evidence type="ECO:0000256" key="8">
    <source>
        <dbReference type="SAM" id="Phobius"/>
    </source>
</evidence>
<dbReference type="Pfam" id="PF00892">
    <property type="entry name" value="EamA"/>
    <property type="match status" value="1"/>
</dbReference>
<feature type="transmembrane region" description="Helical" evidence="8">
    <location>
        <begin position="132"/>
        <end position="149"/>
    </location>
</feature>
<dbReference type="EMBL" id="NPMS01000015">
    <property type="protein sequence ID" value="OZU87089.1"/>
    <property type="molecule type" value="Genomic_DNA"/>
</dbReference>
<feature type="domain" description="EamA" evidence="9">
    <location>
        <begin position="8"/>
        <end position="148"/>
    </location>
</feature>
<dbReference type="Proteomes" id="UP000216498">
    <property type="component" value="Unassembled WGS sequence"/>
</dbReference>
<comment type="similarity">
    <text evidence="2">Belongs to the EamA transporter family.</text>
</comment>
<feature type="transmembrane region" description="Helical" evidence="8">
    <location>
        <begin position="9"/>
        <end position="27"/>
    </location>
</feature>
<protein>
    <submittedName>
        <fullName evidence="10">Protein RarD</fullName>
    </submittedName>
</protein>
<keyword evidence="11" id="KW-1185">Reference proteome</keyword>
<dbReference type="SUPFAM" id="SSF103481">
    <property type="entry name" value="Multidrug resistance efflux transporter EmrE"/>
    <property type="match status" value="2"/>
</dbReference>
<evidence type="ECO:0000313" key="11">
    <source>
        <dbReference type="Proteomes" id="UP000216498"/>
    </source>
</evidence>
<keyword evidence="6 8" id="KW-1133">Transmembrane helix</keyword>
<dbReference type="NCBIfam" id="TIGR00688">
    <property type="entry name" value="rarD"/>
    <property type="match status" value="1"/>
</dbReference>
<dbReference type="InterPro" id="IPR004626">
    <property type="entry name" value="RarD"/>
</dbReference>